<reference evidence="1" key="1">
    <citation type="submission" date="2021-01" db="EMBL/GenBank/DDBJ databases">
        <authorList>
            <consortium name="Genoscope - CEA"/>
            <person name="William W."/>
        </authorList>
    </citation>
    <scope>NUCLEOTIDE SEQUENCE</scope>
</reference>
<evidence type="ECO:0000313" key="1">
    <source>
        <dbReference type="EMBL" id="CAD8124394.1"/>
    </source>
</evidence>
<dbReference type="Proteomes" id="UP000692954">
    <property type="component" value="Unassembled WGS sequence"/>
</dbReference>
<accession>A0A8S1RAN6</accession>
<protein>
    <submittedName>
        <fullName evidence="1">Uncharacterized protein</fullName>
    </submittedName>
</protein>
<proteinExistence type="predicted"/>
<sequence length="72" mass="8816">MKIDNLIILANIKYLCIFSFEKIYKSKYEAYYSDPFQTLPNRFRFENKKDVYGIRYLILKLMSTQFQKPLNF</sequence>
<dbReference type="AlphaFoldDB" id="A0A8S1RAN6"/>
<dbReference type="EMBL" id="CAJJDN010000150">
    <property type="protein sequence ID" value="CAD8124394.1"/>
    <property type="molecule type" value="Genomic_DNA"/>
</dbReference>
<comment type="caution">
    <text evidence="1">The sequence shown here is derived from an EMBL/GenBank/DDBJ whole genome shotgun (WGS) entry which is preliminary data.</text>
</comment>
<evidence type="ECO:0000313" key="2">
    <source>
        <dbReference type="Proteomes" id="UP000692954"/>
    </source>
</evidence>
<organism evidence="1 2">
    <name type="scientific">Paramecium sonneborni</name>
    <dbReference type="NCBI Taxonomy" id="65129"/>
    <lineage>
        <taxon>Eukaryota</taxon>
        <taxon>Sar</taxon>
        <taxon>Alveolata</taxon>
        <taxon>Ciliophora</taxon>
        <taxon>Intramacronucleata</taxon>
        <taxon>Oligohymenophorea</taxon>
        <taxon>Peniculida</taxon>
        <taxon>Parameciidae</taxon>
        <taxon>Paramecium</taxon>
    </lineage>
</organism>
<keyword evidence="2" id="KW-1185">Reference proteome</keyword>
<name>A0A8S1RAN6_9CILI</name>
<gene>
    <name evidence="1" type="ORF">PSON_ATCC_30995.1.T1500177</name>
</gene>